<evidence type="ECO:0000313" key="3">
    <source>
        <dbReference type="EMBL" id="CEL03715.1"/>
    </source>
</evidence>
<dbReference type="InterPro" id="IPR056632">
    <property type="entry name" value="DUF7730"/>
</dbReference>
<keyword evidence="4" id="KW-1185">Reference proteome</keyword>
<evidence type="ECO:0000259" key="2">
    <source>
        <dbReference type="Pfam" id="PF24864"/>
    </source>
</evidence>
<dbReference type="OrthoDB" id="4757095at2759"/>
<evidence type="ECO:0000313" key="4">
    <source>
        <dbReference type="Proteomes" id="UP000054771"/>
    </source>
</evidence>
<evidence type="ECO:0000256" key="1">
    <source>
        <dbReference type="SAM" id="Phobius"/>
    </source>
</evidence>
<dbReference type="Proteomes" id="UP000054771">
    <property type="component" value="Unassembled WGS sequence"/>
</dbReference>
<keyword evidence="1" id="KW-0812">Transmembrane</keyword>
<keyword evidence="1" id="KW-0472">Membrane</keyword>
<protein>
    <recommendedName>
        <fullName evidence="2">DUF7730 domain-containing protein</fullName>
    </recommendedName>
</protein>
<organism evidence="3 4">
    <name type="scientific">Aspergillus calidoustus</name>
    <dbReference type="NCBI Taxonomy" id="454130"/>
    <lineage>
        <taxon>Eukaryota</taxon>
        <taxon>Fungi</taxon>
        <taxon>Dikarya</taxon>
        <taxon>Ascomycota</taxon>
        <taxon>Pezizomycotina</taxon>
        <taxon>Eurotiomycetes</taxon>
        <taxon>Eurotiomycetidae</taxon>
        <taxon>Eurotiales</taxon>
        <taxon>Aspergillaceae</taxon>
        <taxon>Aspergillus</taxon>
        <taxon>Aspergillus subgen. Nidulantes</taxon>
    </lineage>
</organism>
<dbReference type="STRING" id="454130.A0A0U5FWK5"/>
<accession>A0A0U5FWK5</accession>
<feature type="domain" description="DUF7730" evidence="2">
    <location>
        <begin position="76"/>
        <end position="284"/>
    </location>
</feature>
<keyword evidence="1" id="KW-1133">Transmembrane helix</keyword>
<dbReference type="AlphaFoldDB" id="A0A0U5FWK5"/>
<reference evidence="4" key="1">
    <citation type="journal article" date="2016" name="Genome Announc.">
        <title>Draft genome sequences of fungus Aspergillus calidoustus.</title>
        <authorList>
            <person name="Horn F."/>
            <person name="Linde J."/>
            <person name="Mattern D.J."/>
            <person name="Walther G."/>
            <person name="Guthke R."/>
            <person name="Scherlach K."/>
            <person name="Martin K."/>
            <person name="Brakhage A.A."/>
            <person name="Petzke L."/>
            <person name="Valiante V."/>
        </authorList>
    </citation>
    <scope>NUCLEOTIDE SEQUENCE [LARGE SCALE GENOMIC DNA]</scope>
    <source>
        <strain evidence="4">SF006504</strain>
    </source>
</reference>
<dbReference type="EMBL" id="CDMC01000004">
    <property type="protein sequence ID" value="CEL03715.1"/>
    <property type="molecule type" value="Genomic_DNA"/>
</dbReference>
<dbReference type="PANTHER" id="PTHR38790">
    <property type="entry name" value="2EXR DOMAIN-CONTAINING PROTEIN-RELATED"/>
    <property type="match status" value="1"/>
</dbReference>
<gene>
    <name evidence="3" type="ORF">ASPCAL04861</name>
</gene>
<dbReference type="Pfam" id="PF24864">
    <property type="entry name" value="DUF7730"/>
    <property type="match status" value="1"/>
</dbReference>
<proteinExistence type="predicted"/>
<feature type="transmembrane region" description="Helical" evidence="1">
    <location>
        <begin position="20"/>
        <end position="41"/>
    </location>
</feature>
<name>A0A0U5FWK5_ASPCI</name>
<dbReference type="OMA" id="SSWEEAC"/>
<sequence>MNRLRAIGRDALNATSFGLFVAFLWLLWLGMAVINGVYYICHPHRFITMRRLRGGSPPVTLSRSRRPLTTSAMQAHPQQQSPFFKLPPELRQMVYREVLIPRAPIHVRRTHRRLCSTPCGGVPHSKCAQRMAADGTVLRRLQDEAPHRDRILPLLRTCRGIYFEAVDLIYTANTLFFEDLATLAAFPRCVTPDRLSAIQCVRLDLFPFKDEMIYLDTIQTGWQPAIDALVAMHGLVDLAVRIPWSVDLPRWELYRDFLLGPLKEVTAARRFVVELPPSADLESNVDGVDGEVPYTIVANAELQVHYSRCNWWGGDGKLPRYFPPL</sequence>